<protein>
    <submittedName>
        <fullName evidence="2">Uncharacterized protein</fullName>
    </submittedName>
</protein>
<feature type="region of interest" description="Disordered" evidence="1">
    <location>
        <begin position="458"/>
        <end position="488"/>
    </location>
</feature>
<feature type="region of interest" description="Disordered" evidence="1">
    <location>
        <begin position="1202"/>
        <end position="1273"/>
    </location>
</feature>
<feature type="region of interest" description="Disordered" evidence="1">
    <location>
        <begin position="1100"/>
        <end position="1123"/>
    </location>
</feature>
<evidence type="ECO:0000313" key="3">
    <source>
        <dbReference type="Proteomes" id="UP001620626"/>
    </source>
</evidence>
<dbReference type="EMBL" id="JBICBT010000595">
    <property type="protein sequence ID" value="KAL3108158.1"/>
    <property type="molecule type" value="Genomic_DNA"/>
</dbReference>
<gene>
    <name evidence="2" type="ORF">niasHT_016349</name>
</gene>
<feature type="region of interest" description="Disordered" evidence="1">
    <location>
        <begin position="761"/>
        <end position="795"/>
    </location>
</feature>
<feature type="region of interest" description="Disordered" evidence="1">
    <location>
        <begin position="621"/>
        <end position="709"/>
    </location>
</feature>
<feature type="compositionally biased region" description="Low complexity" evidence="1">
    <location>
        <begin position="1018"/>
        <end position="1057"/>
    </location>
</feature>
<evidence type="ECO:0000313" key="2">
    <source>
        <dbReference type="EMBL" id="KAL3108158.1"/>
    </source>
</evidence>
<feature type="region of interest" description="Disordered" evidence="1">
    <location>
        <begin position="358"/>
        <end position="394"/>
    </location>
</feature>
<feature type="region of interest" description="Disordered" evidence="1">
    <location>
        <begin position="513"/>
        <end position="539"/>
    </location>
</feature>
<feature type="region of interest" description="Disordered" evidence="1">
    <location>
        <begin position="904"/>
        <end position="946"/>
    </location>
</feature>
<feature type="compositionally biased region" description="Low complexity" evidence="1">
    <location>
        <begin position="982"/>
        <end position="1008"/>
    </location>
</feature>
<feature type="compositionally biased region" description="Low complexity" evidence="1">
    <location>
        <begin position="637"/>
        <end position="653"/>
    </location>
</feature>
<sequence>MTATKPGGKATLSQQKSSEKPTVGLITSKGPVNKQIHLLIRVITIISSSTTSFPLELIRFYEKRATKQITDRNISMRRQPKFRSVVVILSLCSILLNAVSCKAPETEQTQRQGQQRQEGDGSAGDHRHHQHGDGPDDSHSHEHSPRGRRSADGGRAEADEGEEAQGKSIRRHPVHLYKGAEPWRPLSNSVPFGVGAVELPPAASIDEEEQELTGSREAQPLASVDAPSDNVPVKVPGILNGVAAINASDQLTESVALEYTEGGPRRSKSALHESLRRPLRRLTDRQLALLLKQVRKQRRGQFGQRENNEEGPISTRQEMLDQLKTLLKQPQEGQRLIRPKLLTNVNILPNEWSIYPAPRNIGAKNGSDRDQKLDEGQQKHQEMADEDRSTDQQKVSVQTIEIGADNQRGEVSSSAISSTPTQFPTTSADSILTQPQFELKATIRPPIVQSVVLVPDQKATEKTEKEETKVKMETEQNHQQNKEEEEKRAAKMEANWQTEEQKLMAEMRTAVQKADSAMEKLESQRRKESAQSEDQPTAAKLASKTLDHDLSEIKVLNVSQFAEQERSELGELSTALREIRFRYETVKHEFQKKMKRMGLAHRFKTPSQFKAAGTTTFIEEEAQNGTNTEFGLDLDNNKTATNAEGGNATNGGKATDETTEEKKASTAQEEEHTTAVPIPNGQRNRRPTDGKENNTNKNETTAEEENTLNVGKAKSKLTLAELAEELEQIERTIATGKGKAGLKELEIESGTLQKAKKILQKDKKAKQKNRARVSSSFSPQPKGEGTPKALANGGGNLQSVAIKKIVEKIKKATALKEGHQQHKKAEKPQKGHKSHGNISENAVKGEDQQQQAVQPVPNNVQQQHQTTTARQTMTVKITAKGKIGTNQPTSTAELNKLKTVLVDTSTTEHEAQHQQKQQQQHRQEQPHHQHGINQNGNNQNGNINQFNQQQFNPSAAADHFNHPQQQQLHAVQQQQHLQIQPQQQQQLAQSQHILHQQQQIYKQQQDQHPPQHHRHEQQQQQQLQFDHPQQPHQQQKNIPAQQPQQLHQLQRHGQSQRPNSAGGGFYQLERAQVANVSQKTPKPSSSSELKLKGVAQLEVGKGNDQQQQRGPGEISNSQLSDRLRKEWQRKNGTKKEQPKEDEDLANLEEFARIDEQAICDAIACNFETGALCEWESSVDELNPSDPRYRRYMMARTMLLARHRRRSKRNRDEVVREEPKEEEKAEGEDEMAEFGQNLLLTDTEEEEGHTTTAKTKQKKTDQRTGEQPPQGGRTVLRSWHNWVGRYRNRLTGISQSEVFSTRNQRFAASYLKPGQRSTLTGRLLSGDRATVRFKAWEATRSLQLRVCCDRTDREENCVFATELGVKRSSRKWTDHLATCPQGTKKIIFECRNQGPFQGACGVDNIQLVNAYCPSVTPMKANRKL</sequence>
<feature type="compositionally biased region" description="Low complexity" evidence="1">
    <location>
        <begin position="848"/>
        <end position="872"/>
    </location>
</feature>
<feature type="region of interest" description="Disordered" evidence="1">
    <location>
        <begin position="1"/>
        <end position="26"/>
    </location>
</feature>
<feature type="compositionally biased region" description="Basic and acidic residues" evidence="1">
    <location>
        <begin position="366"/>
        <end position="391"/>
    </location>
</feature>
<feature type="compositionally biased region" description="Low complexity" evidence="1">
    <location>
        <begin position="106"/>
        <end position="116"/>
    </location>
</feature>
<organism evidence="2 3">
    <name type="scientific">Heterodera trifolii</name>
    <dbReference type="NCBI Taxonomy" id="157864"/>
    <lineage>
        <taxon>Eukaryota</taxon>
        <taxon>Metazoa</taxon>
        <taxon>Ecdysozoa</taxon>
        <taxon>Nematoda</taxon>
        <taxon>Chromadorea</taxon>
        <taxon>Rhabditida</taxon>
        <taxon>Tylenchina</taxon>
        <taxon>Tylenchomorpha</taxon>
        <taxon>Tylenchoidea</taxon>
        <taxon>Heteroderidae</taxon>
        <taxon>Heteroderinae</taxon>
        <taxon>Heterodera</taxon>
    </lineage>
</organism>
<feature type="compositionally biased region" description="Basic and acidic residues" evidence="1">
    <location>
        <begin position="654"/>
        <end position="673"/>
    </location>
</feature>
<keyword evidence="3" id="KW-1185">Reference proteome</keyword>
<feature type="compositionally biased region" description="Basic and acidic residues" evidence="1">
    <location>
        <begin position="117"/>
        <end position="158"/>
    </location>
</feature>
<feature type="compositionally biased region" description="Basic residues" evidence="1">
    <location>
        <begin position="821"/>
        <end position="835"/>
    </location>
</feature>
<feature type="compositionally biased region" description="Polar residues" evidence="1">
    <location>
        <begin position="409"/>
        <end position="427"/>
    </location>
</feature>
<feature type="region of interest" description="Disordered" evidence="1">
    <location>
        <begin position="982"/>
        <end position="1063"/>
    </location>
</feature>
<feature type="compositionally biased region" description="Basic and acidic residues" evidence="1">
    <location>
        <begin position="1209"/>
        <end position="1222"/>
    </location>
</feature>
<comment type="caution">
    <text evidence="2">The sequence shown here is derived from an EMBL/GenBank/DDBJ whole genome shotgun (WGS) entry which is preliminary data.</text>
</comment>
<feature type="region of interest" description="Disordered" evidence="1">
    <location>
        <begin position="105"/>
        <end position="172"/>
    </location>
</feature>
<dbReference type="Proteomes" id="UP001620626">
    <property type="component" value="Unassembled WGS sequence"/>
</dbReference>
<name>A0ABD2KYZ4_9BILA</name>
<evidence type="ECO:0000256" key="1">
    <source>
        <dbReference type="SAM" id="MobiDB-lite"/>
    </source>
</evidence>
<proteinExistence type="predicted"/>
<feature type="compositionally biased region" description="Basic residues" evidence="1">
    <location>
        <begin position="761"/>
        <end position="771"/>
    </location>
</feature>
<feature type="compositionally biased region" description="Polar residues" evidence="1">
    <location>
        <begin position="1103"/>
        <end position="1120"/>
    </location>
</feature>
<accession>A0ABD2KYZ4</accession>
<feature type="region of interest" description="Disordered" evidence="1">
    <location>
        <begin position="814"/>
        <end position="872"/>
    </location>
</feature>
<reference evidence="2 3" key="1">
    <citation type="submission" date="2024-10" db="EMBL/GenBank/DDBJ databases">
        <authorList>
            <person name="Kim D."/>
        </authorList>
    </citation>
    <scope>NUCLEOTIDE SEQUENCE [LARGE SCALE GENOMIC DNA]</scope>
    <source>
        <strain evidence="2">BH-2024</strain>
    </source>
</reference>
<feature type="compositionally biased region" description="Low complexity" evidence="1">
    <location>
        <begin position="931"/>
        <end position="946"/>
    </location>
</feature>
<feature type="compositionally biased region" description="Basic and acidic residues" evidence="1">
    <location>
        <begin position="516"/>
        <end position="530"/>
    </location>
</feature>
<feature type="region of interest" description="Disordered" evidence="1">
    <location>
        <begin position="406"/>
        <end position="427"/>
    </location>
</feature>